<reference evidence="3" key="2">
    <citation type="submission" date="2025-09" db="UniProtKB">
        <authorList>
            <consortium name="Ensembl"/>
        </authorList>
    </citation>
    <scope>IDENTIFICATION</scope>
</reference>
<dbReference type="AlphaFoldDB" id="A0A2K6EQH3"/>
<dbReference type="RefSeq" id="XP_012513311.1">
    <property type="nucleotide sequence ID" value="XM_012657857.1"/>
</dbReference>
<gene>
    <name evidence="3" type="primary">LEMD1</name>
</gene>
<dbReference type="GeneTree" id="ENSGT00940000154098"/>
<organism evidence="3 4">
    <name type="scientific">Propithecus coquereli</name>
    <name type="common">Coquerel's sifaka</name>
    <name type="synonym">Propithecus verreauxi coquereli</name>
    <dbReference type="NCBI Taxonomy" id="379532"/>
    <lineage>
        <taxon>Eukaryota</taxon>
        <taxon>Metazoa</taxon>
        <taxon>Chordata</taxon>
        <taxon>Craniata</taxon>
        <taxon>Vertebrata</taxon>
        <taxon>Euteleostomi</taxon>
        <taxon>Mammalia</taxon>
        <taxon>Eutheria</taxon>
        <taxon>Euarchontoglires</taxon>
        <taxon>Primates</taxon>
        <taxon>Strepsirrhini</taxon>
        <taxon>Lemuriformes</taxon>
        <taxon>Indriidae</taxon>
        <taxon>Propithecus</taxon>
    </lineage>
</organism>
<dbReference type="CTD" id="93273"/>
<keyword evidence="4" id="KW-1185">Reference proteome</keyword>
<feature type="domain" description="LEM" evidence="2">
    <location>
        <begin position="3"/>
        <end position="27"/>
    </location>
</feature>
<dbReference type="Pfam" id="PF03020">
    <property type="entry name" value="LEM"/>
    <property type="match status" value="1"/>
</dbReference>
<reference evidence="3" key="1">
    <citation type="submission" date="2025-08" db="UniProtKB">
        <authorList>
            <consortium name="Ensembl"/>
        </authorList>
    </citation>
    <scope>IDENTIFICATION</scope>
</reference>
<dbReference type="Proteomes" id="UP000233160">
    <property type="component" value="Unassembled WGS sequence"/>
</dbReference>
<dbReference type="Ensembl" id="ENSPCOT00000013473.1">
    <property type="protein sequence ID" value="ENSPCOP00000003981.1"/>
    <property type="gene ID" value="ENSPCOG00000011864.1"/>
</dbReference>
<evidence type="ECO:0000256" key="1">
    <source>
        <dbReference type="SAM" id="MobiDB-lite"/>
    </source>
</evidence>
<feature type="region of interest" description="Disordered" evidence="1">
    <location>
        <begin position="34"/>
        <end position="66"/>
    </location>
</feature>
<sequence>MVDVKCLKDCELQSHLEKLGYSPGPILRVLQEHQASESKTGLSTKRKTTARWTGARGAAEKASQWA</sequence>
<name>A0A2K6EQH3_PROCO</name>
<evidence type="ECO:0000313" key="3">
    <source>
        <dbReference type="Ensembl" id="ENSPCOP00000003981.1"/>
    </source>
</evidence>
<dbReference type="InterPro" id="IPR011015">
    <property type="entry name" value="LEM/LEM-like_dom_sf"/>
</dbReference>
<protein>
    <submittedName>
        <fullName evidence="3">LEM domain containing 1</fullName>
    </submittedName>
</protein>
<dbReference type="SUPFAM" id="SSF63451">
    <property type="entry name" value="LEM domain"/>
    <property type="match status" value="1"/>
</dbReference>
<dbReference type="GeneID" id="105821197"/>
<evidence type="ECO:0000313" key="4">
    <source>
        <dbReference type="Proteomes" id="UP000233160"/>
    </source>
</evidence>
<proteinExistence type="predicted"/>
<evidence type="ECO:0000259" key="2">
    <source>
        <dbReference type="Pfam" id="PF03020"/>
    </source>
</evidence>
<dbReference type="InterPro" id="IPR003887">
    <property type="entry name" value="LEM_dom"/>
</dbReference>
<accession>A0A2K6EQH3</accession>
<dbReference type="Gene3D" id="1.10.720.40">
    <property type="match status" value="1"/>
</dbReference>